<reference evidence="2" key="1">
    <citation type="journal article" date="2019" name="Int. J. Syst. Evol. Microbiol.">
        <title>The Global Catalogue of Microorganisms (GCM) 10K type strain sequencing project: providing services to taxonomists for standard genome sequencing and annotation.</title>
        <authorList>
            <consortium name="The Broad Institute Genomics Platform"/>
            <consortium name="The Broad Institute Genome Sequencing Center for Infectious Disease"/>
            <person name="Wu L."/>
            <person name="Ma J."/>
        </authorList>
    </citation>
    <scope>NUCLEOTIDE SEQUENCE [LARGE SCALE GENOMIC DNA]</scope>
    <source>
        <strain evidence="2">JCM 12125</strain>
    </source>
</reference>
<dbReference type="Proteomes" id="UP001596152">
    <property type="component" value="Unassembled WGS sequence"/>
</dbReference>
<organism evidence="1 2">
    <name type="scientific">Brevundimonas staleyi</name>
    <dbReference type="NCBI Taxonomy" id="74326"/>
    <lineage>
        <taxon>Bacteria</taxon>
        <taxon>Pseudomonadati</taxon>
        <taxon>Pseudomonadota</taxon>
        <taxon>Alphaproteobacteria</taxon>
        <taxon>Caulobacterales</taxon>
        <taxon>Caulobacteraceae</taxon>
        <taxon>Brevundimonas</taxon>
    </lineage>
</organism>
<name>A0ABW0FLN3_9CAUL</name>
<dbReference type="RefSeq" id="WP_374036309.1">
    <property type="nucleotide sequence ID" value="NZ_CP169082.1"/>
</dbReference>
<dbReference type="Pfam" id="PF10098">
    <property type="entry name" value="DUF2336"/>
    <property type="match status" value="1"/>
</dbReference>
<sequence length="381" mass="41120">MTAVVQLQSHRPMDVDTLSSAQQLLELARGKGVDDRRRLLLGIAALCDATPPGADASPILGEIFMVIARQAERDIRKALSDSLASAEWAPPALIAMLALDEIEIARPVIANSPLLKDQDLLRVLVEATIEHQIEVARRPHISGRVADAIIDRGEPASLTALAGNKTAEVSEDSLGRLVEQSRRIAALRAPLTRHPRLNDALATQLYQWVGQSLREAIGERFRVDETKLAEAIESVTRPAAPKPVGAEPLGMAADPEVTDPEEMERRLVAKLQSAGQLRAGFLIRAVREKRLTLFEHAIAALGGFPITHVRAAIVRPSPDALFLACAAVGIDRAVFPAVLEEIRKLNGGWPGDGDEGYAGRMTLPPSAAMREFRALMGHIGS</sequence>
<protein>
    <submittedName>
        <fullName evidence="1">DUF2336 domain-containing protein</fullName>
    </submittedName>
</protein>
<evidence type="ECO:0000313" key="2">
    <source>
        <dbReference type="Proteomes" id="UP001596152"/>
    </source>
</evidence>
<comment type="caution">
    <text evidence="1">The sequence shown here is derived from an EMBL/GenBank/DDBJ whole genome shotgun (WGS) entry which is preliminary data.</text>
</comment>
<dbReference type="EMBL" id="JBHSLF010000001">
    <property type="protein sequence ID" value="MFC5342446.1"/>
    <property type="molecule type" value="Genomic_DNA"/>
</dbReference>
<gene>
    <name evidence="1" type="ORF">ACFPIE_00865</name>
</gene>
<evidence type="ECO:0000313" key="1">
    <source>
        <dbReference type="EMBL" id="MFC5342446.1"/>
    </source>
</evidence>
<keyword evidence="2" id="KW-1185">Reference proteome</keyword>
<accession>A0ABW0FLN3</accession>
<dbReference type="InterPro" id="IPR019285">
    <property type="entry name" value="DUF2336"/>
</dbReference>
<proteinExistence type="predicted"/>